<comment type="function">
    <text evidence="14">The coatomer is a cytosolic protein complex that binds to dilysine motifs and reversibly associates with Golgi non-clathrin-coated vesicles, which further mediate biosynthetic protein transport from the ER, via the Golgi up to the trans Golgi network. Coatomer complex is required for budding from Golgi membranes, and is essential for the retrograde Golgi-to-ER transport of dilysine-tagged proteins.</text>
</comment>
<dbReference type="FunFam" id="2.130.10.10:FF:000008">
    <property type="entry name" value="Coatomer subunit beta"/>
    <property type="match status" value="1"/>
</dbReference>
<organism evidence="19 20">
    <name type="scientific">Erythranthe guttata</name>
    <name type="common">Yellow monkey flower</name>
    <name type="synonym">Mimulus guttatus</name>
    <dbReference type="NCBI Taxonomy" id="4155"/>
    <lineage>
        <taxon>Eukaryota</taxon>
        <taxon>Viridiplantae</taxon>
        <taxon>Streptophyta</taxon>
        <taxon>Embryophyta</taxon>
        <taxon>Tracheophyta</taxon>
        <taxon>Spermatophyta</taxon>
        <taxon>Magnoliopsida</taxon>
        <taxon>eudicotyledons</taxon>
        <taxon>Gunneridae</taxon>
        <taxon>Pentapetalae</taxon>
        <taxon>asterids</taxon>
        <taxon>lamiids</taxon>
        <taxon>Lamiales</taxon>
        <taxon>Phrymaceae</taxon>
        <taxon>Erythranthe</taxon>
    </lineage>
</organism>
<keyword evidence="5" id="KW-0813">Transport</keyword>
<gene>
    <name evidence="19" type="ORF">MIMGU_mgv1a021784mg</name>
</gene>
<feature type="domain" description="COPA/B second beta-propeller" evidence="17">
    <location>
        <begin position="319"/>
        <end position="578"/>
    </location>
</feature>
<comment type="subcellular location">
    <subcellularLocation>
        <location evidence="2">Cytoplasmic vesicle</location>
        <location evidence="2">COPI-coated vesicle membrane</location>
        <topology evidence="2">Peripheral membrane protein</topology>
        <orientation evidence="2">Cytoplasmic side</orientation>
    </subcellularLocation>
    <subcellularLocation>
        <location evidence="1">Golgi apparatus membrane</location>
        <topology evidence="1">Peripheral membrane protein</topology>
        <orientation evidence="1">Cytoplasmic side</orientation>
    </subcellularLocation>
</comment>
<dbReference type="CDD" id="cd22947">
    <property type="entry name" value="Coatomer_WDAD_beta-like"/>
    <property type="match status" value="1"/>
</dbReference>
<dbReference type="InterPro" id="IPR001680">
    <property type="entry name" value="WD40_rpt"/>
</dbReference>
<feature type="repeat" description="WD" evidence="15">
    <location>
        <begin position="138"/>
        <end position="180"/>
    </location>
</feature>
<feature type="repeat" description="WD" evidence="15">
    <location>
        <begin position="225"/>
        <end position="266"/>
    </location>
</feature>
<dbReference type="GO" id="GO:0006891">
    <property type="term" value="P:intra-Golgi vesicle-mediated transport"/>
    <property type="evidence" value="ECO:0000318"/>
    <property type="project" value="GO_Central"/>
</dbReference>
<dbReference type="GO" id="GO:0000139">
    <property type="term" value="C:Golgi membrane"/>
    <property type="evidence" value="ECO:0007669"/>
    <property type="project" value="UniProtKB-SubCell"/>
</dbReference>
<dbReference type="EMBL" id="KI632223">
    <property type="protein sequence ID" value="EYU21554.1"/>
    <property type="molecule type" value="Genomic_DNA"/>
</dbReference>
<evidence type="ECO:0000256" key="1">
    <source>
        <dbReference type="ARBA" id="ARBA00004255"/>
    </source>
</evidence>
<proteinExistence type="inferred from homology"/>
<dbReference type="CDD" id="cd00200">
    <property type="entry name" value="WD40"/>
    <property type="match status" value="1"/>
</dbReference>
<feature type="repeat" description="WD" evidence="15">
    <location>
        <begin position="181"/>
        <end position="224"/>
    </location>
</feature>
<evidence type="ECO:0000256" key="13">
    <source>
        <dbReference type="ARBA" id="ARBA00023329"/>
    </source>
</evidence>
<keyword evidence="7 15" id="KW-0853">WD repeat</keyword>
<evidence type="ECO:0000259" key="18">
    <source>
        <dbReference type="Pfam" id="PF23953"/>
    </source>
</evidence>
<dbReference type="Pfam" id="PF23953">
    <property type="entry name" value="TPR_COPA_B"/>
    <property type="match status" value="1"/>
</dbReference>
<dbReference type="eggNOG" id="KOG0276">
    <property type="taxonomic scope" value="Eukaryota"/>
</dbReference>
<evidence type="ECO:0000313" key="19">
    <source>
        <dbReference type="EMBL" id="EYU21554.1"/>
    </source>
</evidence>
<feature type="repeat" description="WD" evidence="15">
    <location>
        <begin position="11"/>
        <end position="52"/>
    </location>
</feature>
<dbReference type="Pfam" id="PF00400">
    <property type="entry name" value="WD40"/>
    <property type="match status" value="5"/>
</dbReference>
<dbReference type="InterPro" id="IPR050844">
    <property type="entry name" value="Coatomer_complex_subunit"/>
</dbReference>
<keyword evidence="8" id="KW-0677">Repeat</keyword>
<dbReference type="GO" id="GO:0006890">
    <property type="term" value="P:retrograde vesicle-mediated transport, Golgi to endoplasmic reticulum"/>
    <property type="evidence" value="ECO:0000318"/>
    <property type="project" value="GO_Central"/>
</dbReference>
<evidence type="ECO:0000256" key="4">
    <source>
        <dbReference type="ARBA" id="ARBA00011775"/>
    </source>
</evidence>
<feature type="domain" description="COPA/B TPR" evidence="18">
    <location>
        <begin position="595"/>
        <end position="790"/>
    </location>
</feature>
<feature type="compositionally biased region" description="Acidic residues" evidence="16">
    <location>
        <begin position="876"/>
        <end position="895"/>
    </location>
</feature>
<keyword evidence="12" id="KW-0472">Membrane</keyword>
<keyword evidence="11" id="KW-0333">Golgi apparatus</keyword>
<dbReference type="SMART" id="SM00320">
    <property type="entry name" value="WD40"/>
    <property type="match status" value="6"/>
</dbReference>
<dbReference type="GO" id="GO:0005198">
    <property type="term" value="F:structural molecule activity"/>
    <property type="evidence" value="ECO:0007669"/>
    <property type="project" value="InterPro"/>
</dbReference>
<dbReference type="InterPro" id="IPR015943">
    <property type="entry name" value="WD40/YVTN_repeat-like_dom_sf"/>
</dbReference>
<dbReference type="PIRSF" id="PIRSF005567">
    <property type="entry name" value="Coatomer_beta'_subunit"/>
    <property type="match status" value="1"/>
</dbReference>
<comment type="similarity">
    <text evidence="3">Belongs to the WD repeat COPB2 family.</text>
</comment>
<evidence type="ECO:0000313" key="20">
    <source>
        <dbReference type="Proteomes" id="UP000030748"/>
    </source>
</evidence>
<evidence type="ECO:0000256" key="11">
    <source>
        <dbReference type="ARBA" id="ARBA00023034"/>
    </source>
</evidence>
<protein>
    <submittedName>
        <fullName evidence="19">Uncharacterized protein</fullName>
    </submittedName>
</protein>
<evidence type="ECO:0000256" key="6">
    <source>
        <dbReference type="ARBA" id="ARBA00022490"/>
    </source>
</evidence>
<dbReference type="PROSITE" id="PS50082">
    <property type="entry name" value="WD_REPEATS_2"/>
    <property type="match status" value="5"/>
</dbReference>
<evidence type="ECO:0000256" key="16">
    <source>
        <dbReference type="SAM" id="MobiDB-lite"/>
    </source>
</evidence>
<keyword evidence="10" id="KW-0653">Protein transport</keyword>
<sequence length="920" mass="103871">MPLRLEIKRKLAQRSERVKSVDLHPTEPWILASLYSGTVCIWNYQTQTMVKSFEVTELPVRSAKFIARKQWVVAGADDMFIRVHNYNTMDKVKVFEAHTDYIRCVAVHPTLPYVLSSSDDMLIKLWDWEKGWACTQIFEGHSHYVMQVTFNPKDTNTFASASLDRTVKIWNLGSPDPNFTLDAHLKGVNCVDYFTGGDKPYIITGSDDHTAKIWDYQTKSCVQTLEGHTHNVSAVSFHPELPIIITGSEDGTVRIWHATTYRLENTLNYGLERVWAVGCMKGSRRVVIGYDEGTIMVKLGREVPVASMDNSGKIIWAKHNEIQTVNIKSVGADYEVADGERLPLAVKELGNCDLYPQSLKHNPNGRFVVVCGDGEYIIYTALAWRNRSFGSALEFVWSTEGEYAVRESTSKIKIFSKNFLEKKSIRPTFSAEHIYGGNLLAMCSNDFICFYDWAECRLIRRIDVNVKNLYWADSGDLVAIASDASFYILKFNRNVVSAHLDSGRSVDEQGVEDAFELLYEINERVRTGLWVGDCFIYNNSSWRLNYCVGGEVTTMFHLDRPMYLLGYLANQSRVFLIDKEFNVIGYTLLLSLIEYKTLVMRGDLERANEVLPSIPKEHHNSVARFLESRGMIEDALEVATDPDYRFELAIQLGKLDIAKEIATAAQSESKWKQLGELAMSTGMLSYKNAQRSPLFWKTTLLNIEVLKQANDLSGLLLLYSSLGDAEGITELASLAKEHGKNNVAFLCLFMLGKLDDCLQLLIDSNRIPEAALMARSYLPSKVSEIVDLWRKDLNKINQKAAESLADPEEYPNLFDEWQVALSVEAKAAETRGNYPPAAEYAQHADRSTASLVEAFRNMQMEDEEEPLENGGLDYEPNGEEGADDTQVEEHDESQEEAVVVDADSTDGAVLVNGNEAEEQW</sequence>
<dbReference type="InterPro" id="IPR006692">
    <property type="entry name" value="Beta-prop_COPA/B_2nd"/>
</dbReference>
<evidence type="ECO:0000256" key="9">
    <source>
        <dbReference type="ARBA" id="ARBA00022892"/>
    </source>
</evidence>
<dbReference type="Gene3D" id="2.130.10.10">
    <property type="entry name" value="YVTN repeat-like/Quinoprotein amine dehydrogenase"/>
    <property type="match status" value="1"/>
</dbReference>
<evidence type="ECO:0000256" key="2">
    <source>
        <dbReference type="ARBA" id="ARBA00004347"/>
    </source>
</evidence>
<dbReference type="Gene3D" id="1.25.40.470">
    <property type="match status" value="1"/>
</dbReference>
<evidence type="ECO:0000256" key="3">
    <source>
        <dbReference type="ARBA" id="ARBA00010844"/>
    </source>
</evidence>
<comment type="subunit">
    <text evidence="4">Oligomeric complex that consists of at least the alpha, beta, beta', gamma, delta, epsilon and zeta subunits.</text>
</comment>
<keyword evidence="9" id="KW-0931">ER-Golgi transport</keyword>
<dbReference type="PROSITE" id="PS50294">
    <property type="entry name" value="WD_REPEATS_REGION"/>
    <property type="match status" value="4"/>
</dbReference>
<dbReference type="STRING" id="4155.A0A022Q1C8"/>
<evidence type="ECO:0000256" key="10">
    <source>
        <dbReference type="ARBA" id="ARBA00022927"/>
    </source>
</evidence>
<dbReference type="Pfam" id="PF04053">
    <property type="entry name" value="B-prop_COPA_B_2nd"/>
    <property type="match status" value="1"/>
</dbReference>
<keyword evidence="6" id="KW-0963">Cytoplasm</keyword>
<evidence type="ECO:0000259" key="17">
    <source>
        <dbReference type="Pfam" id="PF04053"/>
    </source>
</evidence>
<evidence type="ECO:0000256" key="8">
    <source>
        <dbReference type="ARBA" id="ARBA00022737"/>
    </source>
</evidence>
<dbReference type="GO" id="GO:0030126">
    <property type="term" value="C:COPI vesicle coat"/>
    <property type="evidence" value="ECO:0000318"/>
    <property type="project" value="GO_Central"/>
</dbReference>
<dbReference type="AlphaFoldDB" id="A0A022Q1C8"/>
<reference evidence="19 20" key="1">
    <citation type="journal article" date="2013" name="Proc. Natl. Acad. Sci. U.S.A.">
        <title>Fine-scale variation in meiotic recombination in Mimulus inferred from population shotgun sequencing.</title>
        <authorList>
            <person name="Hellsten U."/>
            <person name="Wright K.M."/>
            <person name="Jenkins J."/>
            <person name="Shu S."/>
            <person name="Yuan Y."/>
            <person name="Wessler S.R."/>
            <person name="Schmutz J."/>
            <person name="Willis J.H."/>
            <person name="Rokhsar D.S."/>
        </authorList>
    </citation>
    <scope>NUCLEOTIDE SEQUENCE [LARGE SCALE GENOMIC DNA]</scope>
    <source>
        <strain evidence="20">cv. DUN x IM62</strain>
    </source>
</reference>
<evidence type="ECO:0000256" key="12">
    <source>
        <dbReference type="ARBA" id="ARBA00023136"/>
    </source>
</evidence>
<feature type="region of interest" description="Disordered" evidence="16">
    <location>
        <begin position="861"/>
        <end position="920"/>
    </location>
</feature>
<feature type="non-terminal residue" evidence="19">
    <location>
        <position position="920"/>
    </location>
</feature>
<dbReference type="InterPro" id="IPR020472">
    <property type="entry name" value="WD40_PAC1"/>
</dbReference>
<dbReference type="PANTHER" id="PTHR19876">
    <property type="entry name" value="COATOMER"/>
    <property type="match status" value="1"/>
</dbReference>
<feature type="repeat" description="WD" evidence="15">
    <location>
        <begin position="95"/>
        <end position="127"/>
    </location>
</feature>
<name>A0A022Q1C8_ERYGU</name>
<accession>A0A022Q1C8</accession>
<dbReference type="PANTHER" id="PTHR19876:SF75">
    <property type="entry name" value="COATOMER SUBUNIT BETA'-3"/>
    <property type="match status" value="1"/>
</dbReference>
<dbReference type="Proteomes" id="UP000030748">
    <property type="component" value="Unassembled WGS sequence"/>
</dbReference>
<evidence type="ECO:0000256" key="5">
    <source>
        <dbReference type="ARBA" id="ARBA00022448"/>
    </source>
</evidence>
<evidence type="ECO:0000256" key="15">
    <source>
        <dbReference type="PROSITE-ProRule" id="PRU00221"/>
    </source>
</evidence>
<keyword evidence="13" id="KW-0968">Cytoplasmic vesicle</keyword>
<dbReference type="PRINTS" id="PR00320">
    <property type="entry name" value="GPROTEINBRPT"/>
</dbReference>
<dbReference type="SUPFAM" id="SSF50978">
    <property type="entry name" value="WD40 repeat-like"/>
    <property type="match status" value="2"/>
</dbReference>
<dbReference type="InterPro" id="IPR036322">
    <property type="entry name" value="WD40_repeat_dom_sf"/>
</dbReference>
<dbReference type="InterPro" id="IPR056176">
    <property type="entry name" value="TPR_COPA_B"/>
</dbReference>
<dbReference type="GO" id="GO:0006886">
    <property type="term" value="P:intracellular protein transport"/>
    <property type="evidence" value="ECO:0000318"/>
    <property type="project" value="GO_Central"/>
</dbReference>
<evidence type="ECO:0000256" key="7">
    <source>
        <dbReference type="ARBA" id="ARBA00022574"/>
    </source>
</evidence>
<dbReference type="GO" id="GO:0006888">
    <property type="term" value="P:endoplasmic reticulum to Golgi vesicle-mediated transport"/>
    <property type="evidence" value="ECO:0000318"/>
    <property type="project" value="GO_Central"/>
</dbReference>
<evidence type="ECO:0000256" key="14">
    <source>
        <dbReference type="ARBA" id="ARBA00025536"/>
    </source>
</evidence>
<dbReference type="InterPro" id="IPR016453">
    <property type="entry name" value="COPB2"/>
</dbReference>
<keyword evidence="20" id="KW-1185">Reference proteome</keyword>
<dbReference type="FunFam" id="1.25.40.470:FF:000001">
    <property type="entry name" value="Coatomer subunit beta"/>
    <property type="match status" value="1"/>
</dbReference>